<gene>
    <name evidence="2" type="ORF">DGYR_LOCUS13873</name>
</gene>
<keyword evidence="3" id="KW-1185">Reference proteome</keyword>
<evidence type="ECO:0000313" key="2">
    <source>
        <dbReference type="EMBL" id="CAD5126637.1"/>
    </source>
</evidence>
<feature type="domain" description="Apple" evidence="1">
    <location>
        <begin position="77"/>
        <end position="110"/>
    </location>
</feature>
<dbReference type="Gene3D" id="3.50.4.10">
    <property type="entry name" value="Hepatocyte Growth Factor"/>
    <property type="match status" value="1"/>
</dbReference>
<accession>A0A7I8WEU4</accession>
<dbReference type="OrthoDB" id="6129702at2759"/>
<protein>
    <submittedName>
        <fullName evidence="2">DgyrCDS14721</fullName>
    </submittedName>
</protein>
<sequence length="311" mass="36449">MAVCNSYEECKAFDYELLMDKCHLKSVFSTKVHKAKFVLFVKDIQLQPLNNFYDIWENKGIVTQFNFHVDEWNSHSKVVALDECLTVCNLHSGCKAFNYILDTRECFLRSQFTSYTVFSGGLLYKKEFLLHLNDESDIYTGIYKSLIEGKELNSRNNYELIYYCYFYAIESNKNAFQFPNITDKWRISETHRIIQVNLQKAFQEKDYRKLKVAIDKDYVEPINPLLLKDLSKANELKANLDQIRGLQKRILKLDAKCIADLNQYNQPSTVVHLIIKSTLLILSIGEVQTDEWKECRVFIKYACSNSILKKI</sequence>
<dbReference type="InterPro" id="IPR003609">
    <property type="entry name" value="Pan_app"/>
</dbReference>
<evidence type="ECO:0000259" key="1">
    <source>
        <dbReference type="Pfam" id="PF00024"/>
    </source>
</evidence>
<comment type="caution">
    <text evidence="2">The sequence shown here is derived from an EMBL/GenBank/DDBJ whole genome shotgun (WGS) entry which is preliminary data.</text>
</comment>
<organism evidence="2 3">
    <name type="scientific">Dimorphilus gyrociliatus</name>
    <dbReference type="NCBI Taxonomy" id="2664684"/>
    <lineage>
        <taxon>Eukaryota</taxon>
        <taxon>Metazoa</taxon>
        <taxon>Spiralia</taxon>
        <taxon>Lophotrochozoa</taxon>
        <taxon>Annelida</taxon>
        <taxon>Polychaeta</taxon>
        <taxon>Polychaeta incertae sedis</taxon>
        <taxon>Dinophilidae</taxon>
        <taxon>Dimorphilus</taxon>
    </lineage>
</organism>
<dbReference type="AlphaFoldDB" id="A0A7I8WEU4"/>
<dbReference type="Pfam" id="PF00024">
    <property type="entry name" value="PAN_1"/>
    <property type="match status" value="1"/>
</dbReference>
<evidence type="ECO:0000313" key="3">
    <source>
        <dbReference type="Proteomes" id="UP000549394"/>
    </source>
</evidence>
<reference evidence="2 3" key="1">
    <citation type="submission" date="2020-08" db="EMBL/GenBank/DDBJ databases">
        <authorList>
            <person name="Hejnol A."/>
        </authorList>
    </citation>
    <scope>NUCLEOTIDE SEQUENCE [LARGE SCALE GENOMIC DNA]</scope>
</reference>
<dbReference type="SUPFAM" id="SSF57414">
    <property type="entry name" value="Hairpin loop containing domain-like"/>
    <property type="match status" value="1"/>
</dbReference>
<name>A0A7I8WEU4_9ANNE</name>
<dbReference type="EMBL" id="CAJFCJ010000068">
    <property type="protein sequence ID" value="CAD5126637.1"/>
    <property type="molecule type" value="Genomic_DNA"/>
</dbReference>
<proteinExistence type="predicted"/>
<dbReference type="Proteomes" id="UP000549394">
    <property type="component" value="Unassembled WGS sequence"/>
</dbReference>